<keyword evidence="1" id="KW-0812">Transmembrane</keyword>
<protein>
    <recommendedName>
        <fullName evidence="4">DUF3592 domain-containing protein</fullName>
    </recommendedName>
</protein>
<dbReference type="Proteomes" id="UP000664163">
    <property type="component" value="Unassembled WGS sequence"/>
</dbReference>
<accession>A0ABS3EX41</accession>
<name>A0ABS3EX41_9FLAO</name>
<organism evidence="2 3">
    <name type="scientific">[Muricauda] lutisoli</name>
    <dbReference type="NCBI Taxonomy" id="2816035"/>
    <lineage>
        <taxon>Bacteria</taxon>
        <taxon>Pseudomonadati</taxon>
        <taxon>Bacteroidota</taxon>
        <taxon>Flavobacteriia</taxon>
        <taxon>Flavobacteriales</taxon>
        <taxon>Flavobacteriaceae</taxon>
        <taxon>Allomuricauda</taxon>
    </lineage>
</organism>
<keyword evidence="1" id="KW-0472">Membrane</keyword>
<gene>
    <name evidence="2" type="ORF">J0X13_08090</name>
</gene>
<evidence type="ECO:0008006" key="4">
    <source>
        <dbReference type="Google" id="ProtNLM"/>
    </source>
</evidence>
<keyword evidence="1" id="KW-1133">Transmembrane helix</keyword>
<comment type="caution">
    <text evidence="2">The sequence shown here is derived from an EMBL/GenBank/DDBJ whole genome shotgun (WGS) entry which is preliminary data.</text>
</comment>
<evidence type="ECO:0000313" key="2">
    <source>
        <dbReference type="EMBL" id="MBO0330506.1"/>
    </source>
</evidence>
<dbReference type="EMBL" id="JAFLND010000002">
    <property type="protein sequence ID" value="MBO0330506.1"/>
    <property type="molecule type" value="Genomic_DNA"/>
</dbReference>
<proteinExistence type="predicted"/>
<sequence length="120" mass="14002">MSTKNKLYLLIGIGLGLFIVYWLGNNFWSKNMLEKDGIITTGQVVDFKHNQKSAYTYYYIYYVKGKKYRTNKASSYFECDGNNSGCVGKKFKVIYSKSNPEVSDIDLESNNKFKRGRFFY</sequence>
<reference evidence="2 3" key="1">
    <citation type="submission" date="2021-03" db="EMBL/GenBank/DDBJ databases">
        <title>Muricauda sp. CAU 1631 isolated from Incheon.</title>
        <authorList>
            <person name="Kim W."/>
        </authorList>
    </citation>
    <scope>NUCLEOTIDE SEQUENCE [LARGE SCALE GENOMIC DNA]</scope>
    <source>
        <strain evidence="2 3">CAU 1631</strain>
    </source>
</reference>
<feature type="transmembrane region" description="Helical" evidence="1">
    <location>
        <begin position="7"/>
        <end position="24"/>
    </location>
</feature>
<evidence type="ECO:0000256" key="1">
    <source>
        <dbReference type="SAM" id="Phobius"/>
    </source>
</evidence>
<keyword evidence="3" id="KW-1185">Reference proteome</keyword>
<evidence type="ECO:0000313" key="3">
    <source>
        <dbReference type="Proteomes" id="UP000664163"/>
    </source>
</evidence>
<dbReference type="RefSeq" id="WP_207070952.1">
    <property type="nucleotide sequence ID" value="NZ_JAFLND010000002.1"/>
</dbReference>